<dbReference type="Pfam" id="PF16123">
    <property type="entry name" value="HAGH_C"/>
    <property type="match status" value="1"/>
</dbReference>
<evidence type="ECO:0000256" key="1">
    <source>
        <dbReference type="ARBA" id="ARBA00001623"/>
    </source>
</evidence>
<dbReference type="SMART" id="SM00849">
    <property type="entry name" value="Lactamase_B"/>
    <property type="match status" value="1"/>
</dbReference>
<comment type="catalytic activity">
    <reaction evidence="1 7">
        <text>an S-(2-hydroxyacyl)glutathione + H2O = a 2-hydroxy carboxylate + glutathione + H(+)</text>
        <dbReference type="Rhea" id="RHEA:21864"/>
        <dbReference type="ChEBI" id="CHEBI:15377"/>
        <dbReference type="ChEBI" id="CHEBI:15378"/>
        <dbReference type="ChEBI" id="CHEBI:57925"/>
        <dbReference type="ChEBI" id="CHEBI:58896"/>
        <dbReference type="ChEBI" id="CHEBI:71261"/>
        <dbReference type="EC" id="3.1.2.6"/>
    </reaction>
</comment>
<dbReference type="InterPro" id="IPR050110">
    <property type="entry name" value="Glyoxalase_II_hydrolase"/>
</dbReference>
<keyword evidence="6 7" id="KW-0862">Zinc</keyword>
<dbReference type="InterPro" id="IPR032282">
    <property type="entry name" value="HAGH_C"/>
</dbReference>
<dbReference type="InterPro" id="IPR001279">
    <property type="entry name" value="Metallo-B-lactamas"/>
</dbReference>
<sequence length="256" mass="27746">MSKLECFQFPYGGDNYGVLVHDADTGQTACIDAGHAQAALDALDKQGWSLTHLLITHHHGDHTAGLAAIKSATGCQVTGPEPVSTAIAGLDQFVSQGSEFEFAGRAVKAIHTPGHTKDMINYYFADDELVFTGDTLFSMGCGRLFEGDAAMMLESVAKLKVLPPETLVYCAHEYTATNARFALDVDPSNAALQARAAEVTKLRDQGLATVPTKLQLELETNPFLRIDNSELRQALGMPDADEVAVFAELRERRNQY</sequence>
<comment type="similarity">
    <text evidence="3 7">Belongs to the metallo-beta-lactamase superfamily. Glyoxalase II family.</text>
</comment>
<dbReference type="Proteomes" id="UP000250079">
    <property type="component" value="Chromosome"/>
</dbReference>
<feature type="binding site" evidence="7">
    <location>
        <position position="134"/>
    </location>
    <ligand>
        <name>Zn(2+)</name>
        <dbReference type="ChEBI" id="CHEBI:29105"/>
        <label>1</label>
    </ligand>
</feature>
<dbReference type="HAMAP" id="MF_01374">
    <property type="entry name" value="Glyoxalase_2"/>
    <property type="match status" value="1"/>
</dbReference>
<feature type="binding site" evidence="7">
    <location>
        <position position="59"/>
    </location>
    <ligand>
        <name>Zn(2+)</name>
        <dbReference type="ChEBI" id="CHEBI:29105"/>
        <label>1</label>
    </ligand>
</feature>
<evidence type="ECO:0000256" key="5">
    <source>
        <dbReference type="ARBA" id="ARBA00022801"/>
    </source>
</evidence>
<dbReference type="GO" id="GO:0004416">
    <property type="term" value="F:hydroxyacylglutathione hydrolase activity"/>
    <property type="evidence" value="ECO:0007669"/>
    <property type="project" value="UniProtKB-UniRule"/>
</dbReference>
<dbReference type="Pfam" id="PF00753">
    <property type="entry name" value="Lactamase_B"/>
    <property type="match status" value="1"/>
</dbReference>
<evidence type="ECO:0000313" key="10">
    <source>
        <dbReference type="Proteomes" id="UP000250079"/>
    </source>
</evidence>
<feature type="domain" description="Metallo-beta-lactamase" evidence="8">
    <location>
        <begin position="14"/>
        <end position="172"/>
    </location>
</feature>
<keyword evidence="10" id="KW-1185">Reference proteome</keyword>
<organism evidence="9 10">
    <name type="scientific">Granulosicoccus antarcticus IMCC3135</name>
    <dbReference type="NCBI Taxonomy" id="1192854"/>
    <lineage>
        <taxon>Bacteria</taxon>
        <taxon>Pseudomonadati</taxon>
        <taxon>Pseudomonadota</taxon>
        <taxon>Gammaproteobacteria</taxon>
        <taxon>Chromatiales</taxon>
        <taxon>Granulosicoccaceae</taxon>
        <taxon>Granulosicoccus</taxon>
    </lineage>
</organism>
<dbReference type="UniPathway" id="UPA00619">
    <property type="reaction ID" value="UER00676"/>
</dbReference>
<dbReference type="GO" id="GO:0046872">
    <property type="term" value="F:metal ion binding"/>
    <property type="evidence" value="ECO:0007669"/>
    <property type="project" value="UniProtKB-KW"/>
</dbReference>
<dbReference type="NCBIfam" id="TIGR03413">
    <property type="entry name" value="GSH_gloB"/>
    <property type="match status" value="1"/>
</dbReference>
<feature type="binding site" evidence="7">
    <location>
        <position position="134"/>
    </location>
    <ligand>
        <name>Zn(2+)</name>
        <dbReference type="ChEBI" id="CHEBI:29105"/>
        <label>2</label>
    </ligand>
</feature>
<evidence type="ECO:0000259" key="8">
    <source>
        <dbReference type="SMART" id="SM00849"/>
    </source>
</evidence>
<dbReference type="InterPro" id="IPR036866">
    <property type="entry name" value="RibonucZ/Hydroxyglut_hydro"/>
</dbReference>
<comment type="pathway">
    <text evidence="2 7">Secondary metabolite metabolism; methylglyoxal degradation; (R)-lactate from methylglyoxal: step 2/2.</text>
</comment>
<evidence type="ECO:0000256" key="6">
    <source>
        <dbReference type="ARBA" id="ARBA00022833"/>
    </source>
</evidence>
<dbReference type="CDD" id="cd07723">
    <property type="entry name" value="hydroxyacylglutathione_hydrolase_MBL-fold"/>
    <property type="match status" value="1"/>
</dbReference>
<dbReference type="AlphaFoldDB" id="A0A2Z2NX81"/>
<dbReference type="EMBL" id="CP018632">
    <property type="protein sequence ID" value="ASJ75843.1"/>
    <property type="molecule type" value="Genomic_DNA"/>
</dbReference>
<dbReference type="OrthoDB" id="9802248at2"/>
<proteinExistence type="inferred from homology"/>
<keyword evidence="4 7" id="KW-0479">Metal-binding</keyword>
<feature type="binding site" evidence="7">
    <location>
        <position position="115"/>
    </location>
    <ligand>
        <name>Zn(2+)</name>
        <dbReference type="ChEBI" id="CHEBI:29105"/>
        <label>1</label>
    </ligand>
</feature>
<feature type="binding site" evidence="7">
    <location>
        <position position="61"/>
    </location>
    <ligand>
        <name>Zn(2+)</name>
        <dbReference type="ChEBI" id="CHEBI:29105"/>
        <label>2</label>
    </ligand>
</feature>
<comment type="function">
    <text evidence="7">Thiolesterase that catalyzes the hydrolysis of S-D-lactoyl-glutathione to form glutathione and D-lactic acid.</text>
</comment>
<evidence type="ECO:0000256" key="2">
    <source>
        <dbReference type="ARBA" id="ARBA00004963"/>
    </source>
</evidence>
<keyword evidence="5 7" id="KW-0378">Hydrolase</keyword>
<dbReference type="PANTHER" id="PTHR43705">
    <property type="entry name" value="HYDROXYACYLGLUTATHIONE HYDROLASE"/>
    <property type="match status" value="1"/>
</dbReference>
<dbReference type="GO" id="GO:0019243">
    <property type="term" value="P:methylglyoxal catabolic process to D-lactate via S-lactoyl-glutathione"/>
    <property type="evidence" value="ECO:0007669"/>
    <property type="project" value="UniProtKB-UniRule"/>
</dbReference>
<dbReference type="RefSeq" id="WP_088920692.1">
    <property type="nucleotide sequence ID" value="NZ_CP018632.1"/>
</dbReference>
<feature type="binding site" evidence="7">
    <location>
        <position position="172"/>
    </location>
    <ligand>
        <name>Zn(2+)</name>
        <dbReference type="ChEBI" id="CHEBI:29105"/>
        <label>2</label>
    </ligand>
</feature>
<evidence type="ECO:0000256" key="4">
    <source>
        <dbReference type="ARBA" id="ARBA00022723"/>
    </source>
</evidence>
<dbReference type="PIRSF" id="PIRSF005457">
    <property type="entry name" value="Glx"/>
    <property type="match status" value="1"/>
</dbReference>
<evidence type="ECO:0000313" key="9">
    <source>
        <dbReference type="EMBL" id="ASJ75843.1"/>
    </source>
</evidence>
<name>A0A2Z2NX81_9GAMM</name>
<dbReference type="Gene3D" id="3.60.15.10">
    <property type="entry name" value="Ribonuclease Z/Hydroxyacylglutathione hydrolase-like"/>
    <property type="match status" value="1"/>
</dbReference>
<dbReference type="InterPro" id="IPR017782">
    <property type="entry name" value="Hydroxyacylglutathione_Hdrlase"/>
</dbReference>
<evidence type="ECO:0000256" key="3">
    <source>
        <dbReference type="ARBA" id="ARBA00006759"/>
    </source>
</evidence>
<dbReference type="KEGG" id="gai:IMCC3135_28960"/>
<feature type="binding site" evidence="7">
    <location>
        <position position="57"/>
    </location>
    <ligand>
        <name>Zn(2+)</name>
        <dbReference type="ChEBI" id="CHEBI:29105"/>
        <label>1</label>
    </ligand>
</feature>
<protein>
    <recommendedName>
        <fullName evidence="7">Hydroxyacylglutathione hydrolase</fullName>
        <ecNumber evidence="7">3.1.2.6</ecNumber>
    </recommendedName>
    <alternativeName>
        <fullName evidence="7">Glyoxalase II</fullName>
        <shortName evidence="7">Glx II</shortName>
    </alternativeName>
</protein>
<dbReference type="PANTHER" id="PTHR43705:SF1">
    <property type="entry name" value="HYDROXYACYLGLUTATHIONE HYDROLASE GLOB"/>
    <property type="match status" value="1"/>
</dbReference>
<reference evidence="9 10" key="1">
    <citation type="submission" date="2016-12" db="EMBL/GenBank/DDBJ databases">
        <authorList>
            <person name="Song W.-J."/>
            <person name="Kurnit D.M."/>
        </authorList>
    </citation>
    <scope>NUCLEOTIDE SEQUENCE [LARGE SCALE GENOMIC DNA]</scope>
    <source>
        <strain evidence="9 10">IMCC3135</strain>
    </source>
</reference>
<dbReference type="SUPFAM" id="SSF56281">
    <property type="entry name" value="Metallo-hydrolase/oxidoreductase"/>
    <property type="match status" value="1"/>
</dbReference>
<comment type="subunit">
    <text evidence="7">Monomer.</text>
</comment>
<gene>
    <name evidence="9" type="primary">gloB_4</name>
    <name evidence="7" type="synonym">gloB</name>
    <name evidence="9" type="ORF">IMCC3135_28960</name>
</gene>
<accession>A0A2Z2NX81</accession>
<dbReference type="EC" id="3.1.2.6" evidence="7"/>
<comment type="cofactor">
    <cofactor evidence="7">
        <name>Zn(2+)</name>
        <dbReference type="ChEBI" id="CHEBI:29105"/>
    </cofactor>
    <text evidence="7">Binds 2 Zn(2+) ions per subunit.</text>
</comment>
<dbReference type="InterPro" id="IPR035680">
    <property type="entry name" value="Clx_II_MBL"/>
</dbReference>
<evidence type="ECO:0000256" key="7">
    <source>
        <dbReference type="HAMAP-Rule" id="MF_01374"/>
    </source>
</evidence>
<feature type="binding site" evidence="7">
    <location>
        <position position="62"/>
    </location>
    <ligand>
        <name>Zn(2+)</name>
        <dbReference type="ChEBI" id="CHEBI:29105"/>
        <label>2</label>
    </ligand>
</feature>